<keyword evidence="5" id="KW-0012">Acyltransferase</keyword>
<dbReference type="InterPro" id="IPR051016">
    <property type="entry name" value="Diverse_Substrate_AcTransf"/>
</dbReference>
<evidence type="ECO:0000256" key="2">
    <source>
        <dbReference type="ARBA" id="ARBA00011738"/>
    </source>
</evidence>
<evidence type="ECO:0000256" key="4">
    <source>
        <dbReference type="ARBA" id="ARBA00022679"/>
    </source>
</evidence>
<evidence type="ECO:0000313" key="6">
    <source>
        <dbReference type="Ensembl" id="ENSCPRP00005014262.1"/>
    </source>
</evidence>
<dbReference type="GO" id="GO:0005737">
    <property type="term" value="C:cytoplasm"/>
    <property type="evidence" value="ECO:0007669"/>
    <property type="project" value="UniProtKB-SubCell"/>
</dbReference>
<dbReference type="SUPFAM" id="SSF55729">
    <property type="entry name" value="Acyl-CoA N-acyltransferases (Nat)"/>
    <property type="match status" value="1"/>
</dbReference>
<comment type="subcellular location">
    <subcellularLocation>
        <location evidence="1">Cytoplasm</location>
    </subcellularLocation>
</comment>
<evidence type="ECO:0000313" key="7">
    <source>
        <dbReference type="Proteomes" id="UP000594220"/>
    </source>
</evidence>
<reference evidence="6" key="2">
    <citation type="submission" date="2025-09" db="UniProtKB">
        <authorList>
            <consortium name="Ensembl"/>
        </authorList>
    </citation>
    <scope>IDENTIFICATION</scope>
</reference>
<evidence type="ECO:0000256" key="5">
    <source>
        <dbReference type="ARBA" id="ARBA00023315"/>
    </source>
</evidence>
<dbReference type="OMA" id="APATHCS"/>
<dbReference type="PANTHER" id="PTHR10545:SF36">
    <property type="entry name" value="DIAMINE ACETYLTRANSFERASE 1"/>
    <property type="match status" value="1"/>
</dbReference>
<sequence>RTKTVIELAQASELLHLSHTSFFFLSTSPAGSYAVGYAMYYFTYDPWIGKLLYLEDFYIMETYRGKNHNSLIQNPSIEYYVRRGASDLSTEEGWHLFKFDKETLLRMATE</sequence>
<keyword evidence="7" id="KW-1185">Reference proteome</keyword>
<keyword evidence="3" id="KW-0963">Cytoplasm</keyword>
<dbReference type="Gene3D" id="3.40.630.30">
    <property type="match status" value="1"/>
</dbReference>
<accession>A0A7M4ETF7</accession>
<dbReference type="GO" id="GO:0019809">
    <property type="term" value="F:spermidine binding"/>
    <property type="evidence" value="ECO:0007669"/>
    <property type="project" value="TreeGrafter"/>
</dbReference>
<keyword evidence="4" id="KW-0808">Transferase</keyword>
<dbReference type="GO" id="GO:0004145">
    <property type="term" value="F:diamine N-acetyltransferase activity"/>
    <property type="evidence" value="ECO:0007669"/>
    <property type="project" value="TreeGrafter"/>
</dbReference>
<dbReference type="AlphaFoldDB" id="A0A7M4ETF7"/>
<dbReference type="GO" id="GO:0032918">
    <property type="term" value="P:spermidine acetylation"/>
    <property type="evidence" value="ECO:0007669"/>
    <property type="project" value="TreeGrafter"/>
</dbReference>
<dbReference type="Ensembl" id="ENSCPRT00005016753.1">
    <property type="protein sequence ID" value="ENSCPRP00005014262.1"/>
    <property type="gene ID" value="ENSCPRG00005010046.1"/>
</dbReference>
<proteinExistence type="predicted"/>
<organism evidence="6 7">
    <name type="scientific">Crocodylus porosus</name>
    <name type="common">Saltwater crocodile</name>
    <name type="synonym">Estuarine crocodile</name>
    <dbReference type="NCBI Taxonomy" id="8502"/>
    <lineage>
        <taxon>Eukaryota</taxon>
        <taxon>Metazoa</taxon>
        <taxon>Chordata</taxon>
        <taxon>Craniata</taxon>
        <taxon>Vertebrata</taxon>
        <taxon>Euteleostomi</taxon>
        <taxon>Archelosauria</taxon>
        <taxon>Archosauria</taxon>
        <taxon>Crocodylia</taxon>
        <taxon>Longirostres</taxon>
        <taxon>Crocodylidae</taxon>
        <taxon>Crocodylus</taxon>
    </lineage>
</organism>
<evidence type="ECO:0000256" key="3">
    <source>
        <dbReference type="ARBA" id="ARBA00022490"/>
    </source>
</evidence>
<dbReference type="GeneTree" id="ENSGT01010000227525"/>
<reference evidence="6" key="1">
    <citation type="submission" date="2025-08" db="UniProtKB">
        <authorList>
            <consortium name="Ensembl"/>
        </authorList>
    </citation>
    <scope>IDENTIFICATION</scope>
</reference>
<protein>
    <submittedName>
        <fullName evidence="6">Uncharacterized protein</fullName>
    </submittedName>
</protein>
<dbReference type="PANTHER" id="PTHR10545">
    <property type="entry name" value="DIAMINE N-ACETYLTRANSFERASE"/>
    <property type="match status" value="1"/>
</dbReference>
<dbReference type="InterPro" id="IPR016181">
    <property type="entry name" value="Acyl_CoA_acyltransferase"/>
</dbReference>
<name>A0A7M4ETF7_CROPO</name>
<evidence type="ECO:0000256" key="1">
    <source>
        <dbReference type="ARBA" id="ARBA00004496"/>
    </source>
</evidence>
<dbReference type="Proteomes" id="UP000594220">
    <property type="component" value="Unplaced"/>
</dbReference>
<comment type="subunit">
    <text evidence="2">Homodimer.</text>
</comment>